<accession>A0AAV1VB44</accession>
<evidence type="ECO:0000313" key="2">
    <source>
        <dbReference type="EMBL" id="CAK7942797.1"/>
    </source>
</evidence>
<dbReference type="Proteomes" id="UP001162060">
    <property type="component" value="Unassembled WGS sequence"/>
</dbReference>
<name>A0AAV1VB44_9STRA</name>
<reference evidence="2" key="1">
    <citation type="submission" date="2024-01" db="EMBL/GenBank/DDBJ databases">
        <authorList>
            <person name="Webb A."/>
        </authorList>
    </citation>
    <scope>NUCLEOTIDE SEQUENCE</scope>
    <source>
        <strain evidence="2">Pm1</strain>
    </source>
</reference>
<proteinExistence type="predicted"/>
<evidence type="ECO:0000313" key="3">
    <source>
        <dbReference type="Proteomes" id="UP001162060"/>
    </source>
</evidence>
<comment type="caution">
    <text evidence="2">The sequence shown here is derived from an EMBL/GenBank/DDBJ whole genome shotgun (WGS) entry which is preliminary data.</text>
</comment>
<gene>
    <name evidence="1" type="ORF">PM001_LOCUS2638</name>
    <name evidence="2" type="ORF">PM001_LOCUS27947</name>
</gene>
<dbReference type="EMBL" id="CAKLBY020000025">
    <property type="protein sequence ID" value="CAK7903087.1"/>
    <property type="molecule type" value="Genomic_DNA"/>
</dbReference>
<protein>
    <submittedName>
        <fullName evidence="2">Uncharacterized protein</fullName>
    </submittedName>
</protein>
<dbReference type="AlphaFoldDB" id="A0AAV1VB44"/>
<evidence type="ECO:0000313" key="1">
    <source>
        <dbReference type="EMBL" id="CAK7903087.1"/>
    </source>
</evidence>
<organism evidence="2 3">
    <name type="scientific">Peronospora matthiolae</name>
    <dbReference type="NCBI Taxonomy" id="2874970"/>
    <lineage>
        <taxon>Eukaryota</taxon>
        <taxon>Sar</taxon>
        <taxon>Stramenopiles</taxon>
        <taxon>Oomycota</taxon>
        <taxon>Peronosporomycetes</taxon>
        <taxon>Peronosporales</taxon>
        <taxon>Peronosporaceae</taxon>
        <taxon>Peronospora</taxon>
    </lineage>
</organism>
<sequence>MRKNQDLTKLADCLVSHLHTRLVREKKVLPLHFLQQLEREKGTDLKLSAKDSQTLAVKAYFVHCALPDDMEDLEVLGRDLMGKKHFPGKGATAHAFVWNDMKALKTLMEEWNKLQV</sequence>
<dbReference type="EMBL" id="CAKLBY020000283">
    <property type="protein sequence ID" value="CAK7942797.1"/>
    <property type="molecule type" value="Genomic_DNA"/>
</dbReference>